<dbReference type="EC" id="2.7.11.1" evidence="1"/>
<proteinExistence type="predicted"/>
<protein>
    <submittedName>
        <fullName evidence="1">Serine/threonine-protein kinase HipA</fullName>
        <ecNumber evidence="1">2.7.11.1</ecNumber>
    </submittedName>
</protein>
<dbReference type="EMBL" id="UFXZ01000001">
    <property type="protein sequence ID" value="STC88237.1"/>
    <property type="molecule type" value="Genomic_DNA"/>
</dbReference>
<organism evidence="1 2">
    <name type="scientific">Edwardsiella hoshinae</name>
    <dbReference type="NCBI Taxonomy" id="93378"/>
    <lineage>
        <taxon>Bacteria</taxon>
        <taxon>Pseudomonadati</taxon>
        <taxon>Pseudomonadota</taxon>
        <taxon>Gammaproteobacteria</taxon>
        <taxon>Enterobacterales</taxon>
        <taxon>Hafniaceae</taxon>
        <taxon>Edwardsiella</taxon>
    </lineage>
</organism>
<gene>
    <name evidence="1" type="primary">hipA_1</name>
    <name evidence="1" type="ORF">NCTC12121_01719</name>
</gene>
<name>A0A376DGY4_9GAMM</name>
<keyword evidence="1" id="KW-0808">Transferase</keyword>
<keyword evidence="1" id="KW-0418">Kinase</keyword>
<dbReference type="Proteomes" id="UP000255248">
    <property type="component" value="Unassembled WGS sequence"/>
</dbReference>
<dbReference type="GO" id="GO:0004674">
    <property type="term" value="F:protein serine/threonine kinase activity"/>
    <property type="evidence" value="ECO:0007669"/>
    <property type="project" value="UniProtKB-EC"/>
</dbReference>
<sequence>MTPLYDIMSAFPLFQRGGIPERKAKMAMALLGKHRQYHFAQILPRHFITSAARVGFSPTVAAELMAEMAAGAERAIARVSAELPATFPSHIGEAIFSGLRRQATKIQAWCASEGVAHQGDDSAISV</sequence>
<reference evidence="1 2" key="1">
    <citation type="submission" date="2018-06" db="EMBL/GenBank/DDBJ databases">
        <authorList>
            <consortium name="Pathogen Informatics"/>
            <person name="Doyle S."/>
        </authorList>
    </citation>
    <scope>NUCLEOTIDE SEQUENCE [LARGE SCALE GENOMIC DNA]</scope>
    <source>
        <strain evidence="1 2">NCTC12121</strain>
    </source>
</reference>
<evidence type="ECO:0000313" key="2">
    <source>
        <dbReference type="Proteomes" id="UP000255248"/>
    </source>
</evidence>
<dbReference type="STRING" id="93378.A9798_08340"/>
<evidence type="ECO:0000313" key="1">
    <source>
        <dbReference type="EMBL" id="STC88237.1"/>
    </source>
</evidence>
<dbReference type="RefSeq" id="WP_024523424.1">
    <property type="nucleotide sequence ID" value="NZ_CP065626.1"/>
</dbReference>
<accession>A0A376DGY4</accession>
<dbReference type="AlphaFoldDB" id="A0A376DGY4"/>